<dbReference type="AlphaFoldDB" id="A0A853ELL0"/>
<dbReference type="EMBL" id="JACBXV010000033">
    <property type="protein sequence ID" value="NYS68716.1"/>
    <property type="molecule type" value="Genomic_DNA"/>
</dbReference>
<evidence type="ECO:0000313" key="3">
    <source>
        <dbReference type="Proteomes" id="UP000572528"/>
    </source>
</evidence>
<evidence type="ECO:0000256" key="1">
    <source>
        <dbReference type="SAM" id="MobiDB-lite"/>
    </source>
</evidence>
<feature type="compositionally biased region" description="Basic and acidic residues" evidence="1">
    <location>
        <begin position="21"/>
        <end position="50"/>
    </location>
</feature>
<reference evidence="2 3" key="1">
    <citation type="submission" date="2020-07" db="EMBL/GenBank/DDBJ databases">
        <title>MOT database genomes.</title>
        <authorList>
            <person name="Joseph S."/>
            <person name="Aduse-Opoku J."/>
            <person name="Hashim A."/>
            <person name="Wade W."/>
            <person name="Curtis M."/>
        </authorList>
    </citation>
    <scope>NUCLEOTIDE SEQUENCE [LARGE SCALE GENOMIC DNA]</scope>
    <source>
        <strain evidence="2 3">WMus004</strain>
    </source>
</reference>
<feature type="compositionally biased region" description="Polar residues" evidence="1">
    <location>
        <begin position="1"/>
        <end position="10"/>
    </location>
</feature>
<organism evidence="2 3">
    <name type="scientific">Actinomyces bowdenii</name>
    <dbReference type="NCBI Taxonomy" id="131109"/>
    <lineage>
        <taxon>Bacteria</taxon>
        <taxon>Bacillati</taxon>
        <taxon>Actinomycetota</taxon>
        <taxon>Actinomycetes</taxon>
        <taxon>Actinomycetales</taxon>
        <taxon>Actinomycetaceae</taxon>
        <taxon>Actinomyces</taxon>
    </lineage>
</organism>
<proteinExistence type="predicted"/>
<sequence>MSSQEQSDSSRAGGAEGPDPAQERAQERDWAQERRRAAQERARLLKSRQDSEQARAARIVELFLRVARAEALEPVELRARGYRGGTARTGLHGWYLRADQTVALGTDGGFYVLSMPLGARQRLLGAHPVREPVPMTIGEGGRDGDIVPLRFALDRLLPGWEERCGEPLV</sequence>
<dbReference type="RefSeq" id="WP_179900041.1">
    <property type="nucleotide sequence ID" value="NZ_JACBXV010000033.1"/>
</dbReference>
<dbReference type="Proteomes" id="UP000572528">
    <property type="component" value="Unassembled WGS sequence"/>
</dbReference>
<name>A0A853ELL0_9ACTO</name>
<comment type="caution">
    <text evidence="2">The sequence shown here is derived from an EMBL/GenBank/DDBJ whole genome shotgun (WGS) entry which is preliminary data.</text>
</comment>
<protein>
    <submittedName>
        <fullName evidence="2">Uncharacterized protein</fullName>
    </submittedName>
</protein>
<evidence type="ECO:0000313" key="2">
    <source>
        <dbReference type="EMBL" id="NYS68716.1"/>
    </source>
</evidence>
<accession>A0A853ELL0</accession>
<feature type="region of interest" description="Disordered" evidence="1">
    <location>
        <begin position="1"/>
        <end position="50"/>
    </location>
</feature>
<gene>
    <name evidence="2" type="ORF">HZZ05_04145</name>
</gene>